<feature type="transmembrane region" description="Helical" evidence="1">
    <location>
        <begin position="40"/>
        <end position="58"/>
    </location>
</feature>
<keyword evidence="1" id="KW-1133">Transmembrane helix</keyword>
<dbReference type="AlphaFoldDB" id="A0AAQ3P741"/>
<evidence type="ECO:0000313" key="2">
    <source>
        <dbReference type="EMBL" id="WVZ22890.1"/>
    </source>
</evidence>
<feature type="transmembrane region" description="Helical" evidence="1">
    <location>
        <begin position="79"/>
        <end position="99"/>
    </location>
</feature>
<gene>
    <name evidence="2" type="ORF">V8G54_001434</name>
</gene>
<proteinExistence type="predicted"/>
<protein>
    <submittedName>
        <fullName evidence="2">Uncharacterized protein</fullName>
    </submittedName>
</protein>
<name>A0AAQ3P741_VIGMU</name>
<keyword evidence="1" id="KW-0812">Transmembrane</keyword>
<dbReference type="Proteomes" id="UP001374535">
    <property type="component" value="Chromosome 1"/>
</dbReference>
<sequence length="165" mass="19259">MIRRMAFPLMISIRYSLIIIFLSIPKSFFSMPVIDYRRTTRTYLVITILPIFLIISRTSSTRTRPIAVTALIWRAFRSALVHLCLLVFIEIILVTLYSWRFIISLLTAESSIDINMLDEIPEPVNMAAIRKRITLWVPFLKIDFFCTLISTFLKCTNFLCSKFGH</sequence>
<keyword evidence="1" id="KW-0472">Membrane</keyword>
<reference evidence="2 3" key="1">
    <citation type="journal article" date="2023" name="Life. Sci Alliance">
        <title>Evolutionary insights into 3D genome organization and epigenetic landscape of Vigna mungo.</title>
        <authorList>
            <person name="Junaid A."/>
            <person name="Singh B."/>
            <person name="Bhatia S."/>
        </authorList>
    </citation>
    <scope>NUCLEOTIDE SEQUENCE [LARGE SCALE GENOMIC DNA]</scope>
    <source>
        <strain evidence="2">Urdbean</strain>
    </source>
</reference>
<evidence type="ECO:0000256" key="1">
    <source>
        <dbReference type="SAM" id="Phobius"/>
    </source>
</evidence>
<evidence type="ECO:0000313" key="3">
    <source>
        <dbReference type="Proteomes" id="UP001374535"/>
    </source>
</evidence>
<accession>A0AAQ3P741</accession>
<organism evidence="2 3">
    <name type="scientific">Vigna mungo</name>
    <name type="common">Black gram</name>
    <name type="synonym">Phaseolus mungo</name>
    <dbReference type="NCBI Taxonomy" id="3915"/>
    <lineage>
        <taxon>Eukaryota</taxon>
        <taxon>Viridiplantae</taxon>
        <taxon>Streptophyta</taxon>
        <taxon>Embryophyta</taxon>
        <taxon>Tracheophyta</taxon>
        <taxon>Spermatophyta</taxon>
        <taxon>Magnoliopsida</taxon>
        <taxon>eudicotyledons</taxon>
        <taxon>Gunneridae</taxon>
        <taxon>Pentapetalae</taxon>
        <taxon>rosids</taxon>
        <taxon>fabids</taxon>
        <taxon>Fabales</taxon>
        <taxon>Fabaceae</taxon>
        <taxon>Papilionoideae</taxon>
        <taxon>50 kb inversion clade</taxon>
        <taxon>NPAAA clade</taxon>
        <taxon>indigoferoid/millettioid clade</taxon>
        <taxon>Phaseoleae</taxon>
        <taxon>Vigna</taxon>
    </lineage>
</organism>
<keyword evidence="3" id="KW-1185">Reference proteome</keyword>
<dbReference type="EMBL" id="CP144700">
    <property type="protein sequence ID" value="WVZ22890.1"/>
    <property type="molecule type" value="Genomic_DNA"/>
</dbReference>
<feature type="transmembrane region" description="Helical" evidence="1">
    <location>
        <begin position="12"/>
        <end position="34"/>
    </location>
</feature>